<name>A0A5N6PK19_9ASTR</name>
<dbReference type="GO" id="GO:0006402">
    <property type="term" value="P:mRNA catabolic process"/>
    <property type="evidence" value="ECO:0007669"/>
    <property type="project" value="InterPro"/>
</dbReference>
<dbReference type="Proteomes" id="UP000326396">
    <property type="component" value="Linkage Group LG12"/>
</dbReference>
<evidence type="ECO:0000313" key="2">
    <source>
        <dbReference type="Proteomes" id="UP000326396"/>
    </source>
</evidence>
<protein>
    <recommendedName>
        <fullName evidence="3">CCR4-NOT transcription complex subunit 9</fullName>
    </recommendedName>
</protein>
<reference evidence="1 2" key="1">
    <citation type="submission" date="2019-05" db="EMBL/GenBank/DDBJ databases">
        <title>Mikania micrantha, genome provides insights into the molecular mechanism of rapid growth.</title>
        <authorList>
            <person name="Liu B."/>
        </authorList>
    </citation>
    <scope>NUCLEOTIDE SEQUENCE [LARGE SCALE GENOMIC DNA]</scope>
    <source>
        <strain evidence="1">NLD-2019</strain>
        <tissue evidence="1">Leaf</tissue>
    </source>
</reference>
<dbReference type="AlphaFoldDB" id="A0A5N6PK19"/>
<keyword evidence="2" id="KW-1185">Reference proteome</keyword>
<comment type="caution">
    <text evidence="1">The sequence shown here is derived from an EMBL/GenBank/DDBJ whole genome shotgun (WGS) entry which is preliminary data.</text>
</comment>
<dbReference type="GO" id="GO:0030014">
    <property type="term" value="C:CCR4-NOT complex"/>
    <property type="evidence" value="ECO:0007669"/>
    <property type="project" value="InterPro"/>
</dbReference>
<dbReference type="Gene3D" id="1.25.10.10">
    <property type="entry name" value="Leucine-rich Repeat Variant"/>
    <property type="match status" value="1"/>
</dbReference>
<organism evidence="1 2">
    <name type="scientific">Mikania micrantha</name>
    <name type="common">bitter vine</name>
    <dbReference type="NCBI Taxonomy" id="192012"/>
    <lineage>
        <taxon>Eukaryota</taxon>
        <taxon>Viridiplantae</taxon>
        <taxon>Streptophyta</taxon>
        <taxon>Embryophyta</taxon>
        <taxon>Tracheophyta</taxon>
        <taxon>Spermatophyta</taxon>
        <taxon>Magnoliopsida</taxon>
        <taxon>eudicotyledons</taxon>
        <taxon>Gunneridae</taxon>
        <taxon>Pentapetalae</taxon>
        <taxon>asterids</taxon>
        <taxon>campanulids</taxon>
        <taxon>Asterales</taxon>
        <taxon>Asteraceae</taxon>
        <taxon>Asteroideae</taxon>
        <taxon>Heliantheae alliance</taxon>
        <taxon>Eupatorieae</taxon>
        <taxon>Mikania</taxon>
    </lineage>
</organism>
<evidence type="ECO:0008006" key="3">
    <source>
        <dbReference type="Google" id="ProtNLM"/>
    </source>
</evidence>
<dbReference type="InterPro" id="IPR007216">
    <property type="entry name" value="CNOT9"/>
</dbReference>
<dbReference type="Pfam" id="PF04078">
    <property type="entry name" value="Rcd1"/>
    <property type="match status" value="1"/>
</dbReference>
<dbReference type="EMBL" id="SZYD01000004">
    <property type="protein sequence ID" value="KAD6454266.1"/>
    <property type="molecule type" value="Genomic_DNA"/>
</dbReference>
<proteinExistence type="predicted"/>
<sequence>MENLPETLYIDPTDECPTAGAESVERARIDRFIQLLYEPLLIEEALSLLNKERLRSNDIALVLWNSKDVPFILLQEISKAYTLLSPPTLISMKEATRVCNALALIQAMASHPDTKIQMVRAQLPVYIYPFLNTCEKGIKQLDYLRLTSLGVMGALVKVDDANSPEIIHFLLETEVVPLCLRCIEMGGELAKTVSVIVISKILLYEEGQRYCGTFPERFYVISHALANIVNQFHGKPSLQLLKHILTCFLILSEVSRASDALTKCYPARLRDSVYLNFVCGNVSVRRLADQVLQNLTDHR</sequence>
<dbReference type="OrthoDB" id="1183224at2759"/>
<evidence type="ECO:0000313" key="1">
    <source>
        <dbReference type="EMBL" id="KAD6454266.1"/>
    </source>
</evidence>
<dbReference type="InterPro" id="IPR011989">
    <property type="entry name" value="ARM-like"/>
</dbReference>
<accession>A0A5N6PK19</accession>
<gene>
    <name evidence="1" type="ORF">E3N88_08972</name>
</gene>
<dbReference type="PANTHER" id="PTHR12262">
    <property type="entry name" value="CCR4-NOT TRANSCRIPTION COMPLEX SUBUNIT 9"/>
    <property type="match status" value="1"/>
</dbReference>